<keyword evidence="1" id="KW-0732">Signal</keyword>
<dbReference type="PANTHER" id="PTHR11559">
    <property type="entry name" value="CARBOXYLESTERASE"/>
    <property type="match status" value="1"/>
</dbReference>
<protein>
    <recommendedName>
        <fullName evidence="2">Carboxylesterase type B domain-containing protein</fullName>
    </recommendedName>
</protein>
<proteinExistence type="predicted"/>
<evidence type="ECO:0000313" key="3">
    <source>
        <dbReference type="EMBL" id="CAK5277112.1"/>
    </source>
</evidence>
<dbReference type="InterPro" id="IPR029058">
    <property type="entry name" value="AB_hydrolase_fold"/>
</dbReference>
<dbReference type="Pfam" id="PF00135">
    <property type="entry name" value="COesterase"/>
    <property type="match status" value="1"/>
</dbReference>
<organism evidence="3 4">
    <name type="scientific">Mycena citricolor</name>
    <dbReference type="NCBI Taxonomy" id="2018698"/>
    <lineage>
        <taxon>Eukaryota</taxon>
        <taxon>Fungi</taxon>
        <taxon>Dikarya</taxon>
        <taxon>Basidiomycota</taxon>
        <taxon>Agaricomycotina</taxon>
        <taxon>Agaricomycetes</taxon>
        <taxon>Agaricomycetidae</taxon>
        <taxon>Agaricales</taxon>
        <taxon>Marasmiineae</taxon>
        <taxon>Mycenaceae</taxon>
        <taxon>Mycena</taxon>
    </lineage>
</organism>
<evidence type="ECO:0000256" key="1">
    <source>
        <dbReference type="SAM" id="SignalP"/>
    </source>
</evidence>
<dbReference type="InterPro" id="IPR019819">
    <property type="entry name" value="Carboxylesterase_B_CS"/>
</dbReference>
<feature type="chain" id="PRO_5042138276" description="Carboxylesterase type B domain-containing protein" evidence="1">
    <location>
        <begin position="34"/>
        <end position="565"/>
    </location>
</feature>
<feature type="signal peptide" evidence="1">
    <location>
        <begin position="1"/>
        <end position="33"/>
    </location>
</feature>
<dbReference type="Proteomes" id="UP001295794">
    <property type="component" value="Unassembled WGS sequence"/>
</dbReference>
<dbReference type="InterPro" id="IPR050309">
    <property type="entry name" value="Type-B_Carboxylest/Lipase"/>
</dbReference>
<reference evidence="3" key="1">
    <citation type="submission" date="2023-11" db="EMBL/GenBank/DDBJ databases">
        <authorList>
            <person name="De Vega J J."/>
            <person name="De Vega J J."/>
        </authorList>
    </citation>
    <scope>NUCLEOTIDE SEQUENCE</scope>
</reference>
<dbReference type="EMBL" id="CAVNYO010000419">
    <property type="protein sequence ID" value="CAK5277112.1"/>
    <property type="molecule type" value="Genomic_DNA"/>
</dbReference>
<sequence length="565" mass="60586">PHQGSQRTAALPAATMISSMLSTLLLFALGASGAPSVKLGKTTVIGTTLPTFGQEFFAGIPYAEPPIGELRFKPTVLKTSLNGPSFNATQLGPACLQALPGGAHNLPVDSPISEDCLTINIIRPIGVNSTSKLPVMFWTYGGGFDMGASALYNASALVAQSVERGTPVIYINFNYRVGPLGFPQGTEALKEGSLNLGLRDQRAALEWVQKNVGKFGGDKRKVLAFGESAGSMITSLQFLTPDTEKLVRAAIFESGSQSSGGGMFEPARRENVWTLFVGAVPSCASLAGTNSTFSCLRNANTTEMLNAFLYTMSHAPENAPWDPAIDGPGGLIPDLPSNLLLKGKFAKIPFIAGTNLDEGTLFTSTLINSSAEINATIIAGRSPAASPAELQATIQRMLELYPDDPSIQSPYGTGNETFGLSSQYKRYASIDGDVDFHSQRRFWINAAANASVPTYGYLFTQPQPQLDPRLGVEHSSEINYVLGGLNDTTPSAVLLSRVMMDYWISFATSLTPNDGIGSQRPEWKQFTPTAKDIIQLNGNNLTMIPDSFREEQISFINSNPAIWHH</sequence>
<dbReference type="SUPFAM" id="SSF53474">
    <property type="entry name" value="alpha/beta-Hydrolases"/>
    <property type="match status" value="1"/>
</dbReference>
<dbReference type="Gene3D" id="3.40.50.1820">
    <property type="entry name" value="alpha/beta hydrolase"/>
    <property type="match status" value="1"/>
</dbReference>
<dbReference type="AlphaFoldDB" id="A0AAD2HN91"/>
<feature type="non-terminal residue" evidence="3">
    <location>
        <position position="1"/>
    </location>
</feature>
<name>A0AAD2HN91_9AGAR</name>
<evidence type="ECO:0000313" key="4">
    <source>
        <dbReference type="Proteomes" id="UP001295794"/>
    </source>
</evidence>
<comment type="caution">
    <text evidence="3">The sequence shown here is derived from an EMBL/GenBank/DDBJ whole genome shotgun (WGS) entry which is preliminary data.</text>
</comment>
<gene>
    <name evidence="3" type="ORF">MYCIT1_LOCUS25913</name>
</gene>
<dbReference type="InterPro" id="IPR002018">
    <property type="entry name" value="CarbesteraseB"/>
</dbReference>
<keyword evidence="4" id="KW-1185">Reference proteome</keyword>
<dbReference type="PROSITE" id="PS00941">
    <property type="entry name" value="CARBOXYLESTERASE_B_2"/>
    <property type="match status" value="1"/>
</dbReference>
<evidence type="ECO:0000259" key="2">
    <source>
        <dbReference type="Pfam" id="PF00135"/>
    </source>
</evidence>
<feature type="domain" description="Carboxylesterase type B" evidence="2">
    <location>
        <begin position="35"/>
        <end position="555"/>
    </location>
</feature>
<accession>A0AAD2HN91</accession>